<keyword evidence="2" id="KW-1133">Transmembrane helix</keyword>
<feature type="region of interest" description="Disordered" evidence="1">
    <location>
        <begin position="354"/>
        <end position="376"/>
    </location>
</feature>
<feature type="domain" description="DUF7282" evidence="4">
    <location>
        <begin position="274"/>
        <end position="338"/>
    </location>
</feature>
<keyword evidence="2" id="KW-0812">Transmembrane</keyword>
<dbReference type="GeneID" id="63186995"/>
<feature type="region of interest" description="Disordered" evidence="1">
    <location>
        <begin position="116"/>
        <end position="137"/>
    </location>
</feature>
<reference evidence="5 6" key="1">
    <citation type="submission" date="2021-03" db="EMBL/GenBank/DDBJ databases">
        <title>Haloterrigena longa sp. nov. and Haloterrigena limicola sp. nov., extremely halophilic archaea isolated from a salt lake.</title>
        <authorList>
            <person name="Henglin C."/>
        </authorList>
    </citation>
    <scope>NUCLEOTIDE SEQUENCE [LARGE SCALE GENOMIC DNA]</scope>
    <source>
        <strain evidence="5 6">KZCA68</strain>
    </source>
</reference>
<dbReference type="InterPro" id="IPR011635">
    <property type="entry name" value="CARDB"/>
</dbReference>
<dbReference type="EMBL" id="CP071462">
    <property type="protein sequence ID" value="QSX00657.1"/>
    <property type="molecule type" value="Genomic_DNA"/>
</dbReference>
<protein>
    <submittedName>
        <fullName evidence="5">DUF4179 domain-containing protein</fullName>
    </submittedName>
</protein>
<evidence type="ECO:0000259" key="3">
    <source>
        <dbReference type="Pfam" id="PF07705"/>
    </source>
</evidence>
<dbReference type="Proteomes" id="UP000663203">
    <property type="component" value="Chromosome"/>
</dbReference>
<dbReference type="Pfam" id="PF07705">
    <property type="entry name" value="CARDB"/>
    <property type="match status" value="1"/>
</dbReference>
<gene>
    <name evidence="5" type="ORF">J0X25_06780</name>
</gene>
<feature type="compositionally biased region" description="Acidic residues" evidence="1">
    <location>
        <begin position="120"/>
        <end position="134"/>
    </location>
</feature>
<dbReference type="RefSeq" id="WP_207290377.1">
    <property type="nucleotide sequence ID" value="NZ_CP071462.1"/>
</dbReference>
<proteinExistence type="predicted"/>
<feature type="domain" description="DUF7282" evidence="4">
    <location>
        <begin position="45"/>
        <end position="151"/>
    </location>
</feature>
<dbReference type="Gene3D" id="2.60.40.10">
    <property type="entry name" value="Immunoglobulins"/>
    <property type="match status" value="1"/>
</dbReference>
<dbReference type="KEGG" id="hakz:J0X25_06780"/>
<sequence>MSSGLTFGTIKRIVAILLAIAIVLAAGIIVFQAPAIFGVETDPEASITFEDQRGDGESVDVAEVTLSEGGFVVVTDSDGEPLAVSDYLESGTHENVTVERGEDGAELTGQLTATVHQDSDGDESYDYADSDGEDDRPYLEDGKPVAATATVSTNESDEALLNSFRVDSMSAPESATTNETIEVTAQITNPTELTTQQSVDVRLDGAVLQQRALTLEAEESREVTFEIDTSGTAPGNRTIGVYTDADGELAPIELSFHTDPAVEITGANDSSLSADVAIPGEGFVAVEDASGAIVASSDALEPGEHDDVTVEIDENASIEDDEQLTAVLYEGEPDDAENATPLTYQGERVETTFTLADVPNESGDGGDGGDGNSSDA</sequence>
<feature type="compositionally biased region" description="Gly residues" evidence="1">
    <location>
        <begin position="363"/>
        <end position="376"/>
    </location>
</feature>
<evidence type="ECO:0000313" key="6">
    <source>
        <dbReference type="Proteomes" id="UP000663203"/>
    </source>
</evidence>
<evidence type="ECO:0000259" key="4">
    <source>
        <dbReference type="Pfam" id="PF23951"/>
    </source>
</evidence>
<dbReference type="InterPro" id="IPR055706">
    <property type="entry name" value="Slg1/2_DUF7282"/>
</dbReference>
<name>A0A8A2VH29_9EURY</name>
<feature type="transmembrane region" description="Helical" evidence="2">
    <location>
        <begin position="12"/>
        <end position="31"/>
    </location>
</feature>
<evidence type="ECO:0000313" key="5">
    <source>
        <dbReference type="EMBL" id="QSX00657.1"/>
    </source>
</evidence>
<keyword evidence="2" id="KW-0472">Membrane</keyword>
<dbReference type="Pfam" id="PF23951">
    <property type="entry name" value="DUF7282"/>
    <property type="match status" value="2"/>
</dbReference>
<accession>A0A8A2VH29</accession>
<evidence type="ECO:0000256" key="2">
    <source>
        <dbReference type="SAM" id="Phobius"/>
    </source>
</evidence>
<evidence type="ECO:0000256" key="1">
    <source>
        <dbReference type="SAM" id="MobiDB-lite"/>
    </source>
</evidence>
<organism evidence="5 6">
    <name type="scientific">Haloterrigena alkaliphila</name>
    <dbReference type="NCBI Taxonomy" id="2816475"/>
    <lineage>
        <taxon>Archaea</taxon>
        <taxon>Methanobacteriati</taxon>
        <taxon>Methanobacteriota</taxon>
        <taxon>Stenosarchaea group</taxon>
        <taxon>Halobacteria</taxon>
        <taxon>Halobacteriales</taxon>
        <taxon>Natrialbaceae</taxon>
        <taxon>Haloterrigena</taxon>
    </lineage>
</organism>
<dbReference type="AlphaFoldDB" id="A0A8A2VH29"/>
<dbReference type="InterPro" id="IPR013783">
    <property type="entry name" value="Ig-like_fold"/>
</dbReference>
<feature type="domain" description="CARDB" evidence="3">
    <location>
        <begin position="165"/>
        <end position="248"/>
    </location>
</feature>
<keyword evidence="6" id="KW-1185">Reference proteome</keyword>